<evidence type="ECO:0000256" key="4">
    <source>
        <dbReference type="ARBA" id="ARBA00011245"/>
    </source>
</evidence>
<dbReference type="KEGG" id="nkf:Nkreftii_001856"/>
<dbReference type="Gene3D" id="3.40.190.10">
    <property type="entry name" value="Periplasmic binding protein-like II"/>
    <property type="match status" value="2"/>
</dbReference>
<evidence type="ECO:0000256" key="3">
    <source>
        <dbReference type="ARBA" id="ARBA00005638"/>
    </source>
</evidence>
<name>A0A7S8IYI4_9BACT</name>
<dbReference type="InterPro" id="IPR000860">
    <property type="entry name" value="HemC"/>
</dbReference>
<dbReference type="CDD" id="cd13646">
    <property type="entry name" value="PBP2_EcHMBS_like"/>
    <property type="match status" value="1"/>
</dbReference>
<comment type="function">
    <text evidence="1 8">Tetrapolymerization of the monopyrrole PBG into the hydroxymethylbilane pre-uroporphyrinogen in several discrete steps.</text>
</comment>
<dbReference type="FunFam" id="3.40.190.10:FF:000005">
    <property type="entry name" value="Porphobilinogen deaminase"/>
    <property type="match status" value="1"/>
</dbReference>
<dbReference type="GO" id="GO:0006782">
    <property type="term" value="P:protoporphyrinogen IX biosynthetic process"/>
    <property type="evidence" value="ECO:0007669"/>
    <property type="project" value="UniProtKB-UniRule"/>
</dbReference>
<dbReference type="InterPro" id="IPR022418">
    <property type="entry name" value="Porphobilinogen_deaminase_C"/>
</dbReference>
<dbReference type="InterPro" id="IPR036803">
    <property type="entry name" value="Porphobilinogen_deaminase_C_sf"/>
</dbReference>
<feature type="modified residue" description="S-(dipyrrolylmethanemethyl)cysteine" evidence="8">
    <location>
        <position position="247"/>
    </location>
</feature>
<keyword evidence="6 8" id="KW-0627">Porphyrin biosynthesis</keyword>
<protein>
    <recommendedName>
        <fullName evidence="8">Porphobilinogen deaminase</fullName>
        <shortName evidence="8">PBG</shortName>
        <ecNumber evidence="8">2.5.1.61</ecNumber>
    </recommendedName>
    <alternativeName>
        <fullName evidence="8">Hydroxymethylbilane synthase</fullName>
        <shortName evidence="8">HMBS</shortName>
    </alternativeName>
    <alternativeName>
        <fullName evidence="8">Pre-uroporphyrinogen synthase</fullName>
    </alternativeName>
</protein>
<evidence type="ECO:0000256" key="1">
    <source>
        <dbReference type="ARBA" id="ARBA00002869"/>
    </source>
</evidence>
<dbReference type="NCBIfam" id="TIGR00212">
    <property type="entry name" value="hemC"/>
    <property type="match status" value="1"/>
</dbReference>
<dbReference type="PROSITE" id="PS00533">
    <property type="entry name" value="PORPHOBILINOGEN_DEAM"/>
    <property type="match status" value="1"/>
</dbReference>
<accession>A0A7S8IYI4</accession>
<evidence type="ECO:0000256" key="5">
    <source>
        <dbReference type="ARBA" id="ARBA00022679"/>
    </source>
</evidence>
<reference evidence="11 12" key="1">
    <citation type="journal article" date="2020" name="ISME J.">
        <title>Enrichment and physiological characterization of a novel comammox Nitrospira indicates ammonium inhibition of complete nitrification.</title>
        <authorList>
            <person name="Sakoula D."/>
            <person name="Koch H."/>
            <person name="Frank J."/>
            <person name="Jetten M.S.M."/>
            <person name="van Kessel M.A.H.J."/>
            <person name="Lucker S."/>
        </authorList>
    </citation>
    <scope>NUCLEOTIDE SEQUENCE [LARGE SCALE GENOMIC DNA]</scope>
    <source>
        <strain evidence="11">Comreactor17</strain>
    </source>
</reference>
<comment type="similarity">
    <text evidence="3 8">Belongs to the HMBS family.</text>
</comment>
<dbReference type="HAMAP" id="MF_00260">
    <property type="entry name" value="Porphobil_deam"/>
    <property type="match status" value="1"/>
</dbReference>
<organism evidence="11 12">
    <name type="scientific">Candidatus Nitrospira kreftii</name>
    <dbReference type="NCBI Taxonomy" id="2652173"/>
    <lineage>
        <taxon>Bacteria</taxon>
        <taxon>Pseudomonadati</taxon>
        <taxon>Nitrospirota</taxon>
        <taxon>Nitrospiria</taxon>
        <taxon>Nitrospirales</taxon>
        <taxon>Nitrospiraceae</taxon>
        <taxon>Nitrospira</taxon>
    </lineage>
</organism>
<evidence type="ECO:0000256" key="7">
    <source>
        <dbReference type="ARBA" id="ARBA00048169"/>
    </source>
</evidence>
<dbReference type="PIRSF" id="PIRSF001438">
    <property type="entry name" value="4pyrrol_synth_OHMeBilane_synth"/>
    <property type="match status" value="1"/>
</dbReference>
<dbReference type="GO" id="GO:0004418">
    <property type="term" value="F:hydroxymethylbilane synthase activity"/>
    <property type="evidence" value="ECO:0007669"/>
    <property type="project" value="UniProtKB-UniRule"/>
</dbReference>
<proteinExistence type="inferred from homology"/>
<evidence type="ECO:0000313" key="11">
    <source>
        <dbReference type="EMBL" id="QPD04082.1"/>
    </source>
</evidence>
<dbReference type="PANTHER" id="PTHR11557">
    <property type="entry name" value="PORPHOBILINOGEN DEAMINASE"/>
    <property type="match status" value="1"/>
</dbReference>
<dbReference type="EMBL" id="CP047423">
    <property type="protein sequence ID" value="QPD04082.1"/>
    <property type="molecule type" value="Genomic_DNA"/>
</dbReference>
<comment type="miscellaneous">
    <text evidence="8">The porphobilinogen subunits are added to the dipyrromethane group.</text>
</comment>
<evidence type="ECO:0000256" key="6">
    <source>
        <dbReference type="ARBA" id="ARBA00023244"/>
    </source>
</evidence>
<evidence type="ECO:0000256" key="2">
    <source>
        <dbReference type="ARBA" id="ARBA00004735"/>
    </source>
</evidence>
<comment type="subunit">
    <text evidence="4 8">Monomer.</text>
</comment>
<evidence type="ECO:0000256" key="8">
    <source>
        <dbReference type="HAMAP-Rule" id="MF_00260"/>
    </source>
</evidence>
<dbReference type="SUPFAM" id="SSF53850">
    <property type="entry name" value="Periplasmic binding protein-like II"/>
    <property type="match status" value="1"/>
</dbReference>
<feature type="domain" description="Porphobilinogen deaminase N-terminal" evidence="9">
    <location>
        <begin position="11"/>
        <end position="217"/>
    </location>
</feature>
<dbReference type="FunFam" id="3.40.190.10:FF:000004">
    <property type="entry name" value="Porphobilinogen deaminase"/>
    <property type="match status" value="1"/>
</dbReference>
<dbReference type="FunFam" id="3.30.160.40:FF:000002">
    <property type="entry name" value="Porphobilinogen deaminase"/>
    <property type="match status" value="1"/>
</dbReference>
<dbReference type="AlphaFoldDB" id="A0A7S8IYI4"/>
<evidence type="ECO:0000259" key="10">
    <source>
        <dbReference type="Pfam" id="PF03900"/>
    </source>
</evidence>
<comment type="pathway">
    <text evidence="2">Porphyrin-containing compound metabolism; protoporphyrin-IX biosynthesis; coproporphyrinogen-III from 5-aminolevulinate: step 2/4.</text>
</comment>
<gene>
    <name evidence="8" type="primary">hemC</name>
    <name evidence="11" type="ORF">Nkreftii_001856</name>
</gene>
<dbReference type="Pfam" id="PF01379">
    <property type="entry name" value="Porphobil_deam"/>
    <property type="match status" value="1"/>
</dbReference>
<dbReference type="InterPro" id="IPR022419">
    <property type="entry name" value="Porphobilin_deaminase_cofac_BS"/>
</dbReference>
<dbReference type="Gene3D" id="3.30.160.40">
    <property type="entry name" value="Porphobilinogen deaminase, C-terminal domain"/>
    <property type="match status" value="1"/>
</dbReference>
<sequence>MSTQPNQRPTLVLGTRGSKLALCQSEWFQSKIQEVAPEVRVTLRKIQTSGDKIVDVPLAKIGGKGLFVKEIEDALLTGEIDFAVHSMKDVPAQLPDGLDILCIPPREDARDAFISREGCLFQDLPVGATIGTASLRRQAQLLHARPDLKITMLRGNLDTRLRKLKEGQFDAIILAAAGLHRLAWSQRITEYLPPILSLPAIGQGALGIEGRANDEFVRSILSRLNDQDTHTTVTAERAFLHRLEGGCQVPIAAYATLADEHLALDGLVASVDGKTVIRDQIKGTSQQAYSLGVQLADRLLSRGGDRILREIYGSA</sequence>
<comment type="catalytic activity">
    <reaction evidence="7 8">
        <text>4 porphobilinogen + H2O = hydroxymethylbilane + 4 NH4(+)</text>
        <dbReference type="Rhea" id="RHEA:13185"/>
        <dbReference type="ChEBI" id="CHEBI:15377"/>
        <dbReference type="ChEBI" id="CHEBI:28938"/>
        <dbReference type="ChEBI" id="CHEBI:57845"/>
        <dbReference type="ChEBI" id="CHEBI:58126"/>
        <dbReference type="EC" id="2.5.1.61"/>
    </reaction>
</comment>
<dbReference type="Pfam" id="PF03900">
    <property type="entry name" value="Porphobil_deamC"/>
    <property type="match status" value="1"/>
</dbReference>
<feature type="domain" description="Porphobilinogen deaminase C-terminal" evidence="10">
    <location>
        <begin position="231"/>
        <end position="300"/>
    </location>
</feature>
<dbReference type="PANTHER" id="PTHR11557:SF0">
    <property type="entry name" value="PORPHOBILINOGEN DEAMINASE"/>
    <property type="match status" value="1"/>
</dbReference>
<dbReference type="InterPro" id="IPR022417">
    <property type="entry name" value="Porphobilin_deaminase_N"/>
</dbReference>
<dbReference type="PRINTS" id="PR00151">
    <property type="entry name" value="PORPHBDMNASE"/>
</dbReference>
<evidence type="ECO:0000259" key="9">
    <source>
        <dbReference type="Pfam" id="PF01379"/>
    </source>
</evidence>
<dbReference type="SUPFAM" id="SSF54782">
    <property type="entry name" value="Porphobilinogen deaminase (hydroxymethylbilane synthase), C-terminal domain"/>
    <property type="match status" value="1"/>
</dbReference>
<keyword evidence="5 8" id="KW-0808">Transferase</keyword>
<dbReference type="Proteomes" id="UP000593737">
    <property type="component" value="Chromosome"/>
</dbReference>
<evidence type="ECO:0000313" key="12">
    <source>
        <dbReference type="Proteomes" id="UP000593737"/>
    </source>
</evidence>
<dbReference type="GO" id="GO:0005737">
    <property type="term" value="C:cytoplasm"/>
    <property type="evidence" value="ECO:0007669"/>
    <property type="project" value="UniProtKB-UniRule"/>
</dbReference>
<comment type="cofactor">
    <cofactor evidence="8">
        <name>dipyrromethane</name>
        <dbReference type="ChEBI" id="CHEBI:60342"/>
    </cofactor>
    <text evidence="8">Binds 1 dipyrromethane group covalently.</text>
</comment>
<dbReference type="EC" id="2.5.1.61" evidence="8"/>